<dbReference type="EMBL" id="RWJN01000192">
    <property type="protein sequence ID" value="TCD65221.1"/>
    <property type="molecule type" value="Genomic_DNA"/>
</dbReference>
<dbReference type="PRINTS" id="PR01036">
    <property type="entry name" value="TCRTETB"/>
</dbReference>
<dbReference type="PANTHER" id="PTHR23501:SF102">
    <property type="entry name" value="DRUG TRANSPORTER, PUTATIVE (AFU_ORTHOLOGUE AFUA_3G08530)-RELATED"/>
    <property type="match status" value="1"/>
</dbReference>
<dbReference type="STRING" id="92696.A0A4R0RB95"/>
<dbReference type="InterPro" id="IPR036259">
    <property type="entry name" value="MFS_trans_sf"/>
</dbReference>
<evidence type="ECO:0000259" key="7">
    <source>
        <dbReference type="PROSITE" id="PS50850"/>
    </source>
</evidence>
<name>A0A4R0RB95_9APHY</name>
<feature type="transmembrane region" description="Helical" evidence="6">
    <location>
        <begin position="507"/>
        <end position="526"/>
    </location>
</feature>
<proteinExistence type="predicted"/>
<protein>
    <recommendedName>
        <fullName evidence="7">Major facilitator superfamily (MFS) profile domain-containing protein</fullName>
    </recommendedName>
</protein>
<feature type="transmembrane region" description="Helical" evidence="6">
    <location>
        <begin position="346"/>
        <end position="365"/>
    </location>
</feature>
<dbReference type="Proteomes" id="UP000292702">
    <property type="component" value="Unassembled WGS sequence"/>
</dbReference>
<dbReference type="Gene3D" id="1.20.1720.10">
    <property type="entry name" value="Multidrug resistance protein D"/>
    <property type="match status" value="1"/>
</dbReference>
<feature type="domain" description="Major facilitator superfamily (MFS) profile" evidence="7">
    <location>
        <begin position="46"/>
        <end position="493"/>
    </location>
</feature>
<feature type="transmembrane region" description="Helical" evidence="6">
    <location>
        <begin position="268"/>
        <end position="288"/>
    </location>
</feature>
<feature type="transmembrane region" description="Helical" evidence="6">
    <location>
        <begin position="199"/>
        <end position="218"/>
    </location>
</feature>
<dbReference type="PANTHER" id="PTHR23501">
    <property type="entry name" value="MAJOR FACILITATOR SUPERFAMILY"/>
    <property type="match status" value="1"/>
</dbReference>
<keyword evidence="9" id="KW-1185">Reference proteome</keyword>
<evidence type="ECO:0000256" key="4">
    <source>
        <dbReference type="ARBA" id="ARBA00023136"/>
    </source>
</evidence>
<dbReference type="Pfam" id="PF10294">
    <property type="entry name" value="Methyltransf_16"/>
    <property type="match status" value="1"/>
</dbReference>
<comment type="subcellular location">
    <subcellularLocation>
        <location evidence="1">Membrane</location>
        <topology evidence="1">Multi-pass membrane protein</topology>
    </subcellularLocation>
</comment>
<dbReference type="AlphaFoldDB" id="A0A4R0RB95"/>
<reference evidence="8 9" key="1">
    <citation type="submission" date="2018-11" db="EMBL/GenBank/DDBJ databases">
        <title>Genome assembly of Steccherinum ochraceum LE-BIN_3174, the white-rot fungus of the Steccherinaceae family (The Residual Polyporoid clade, Polyporales, Basidiomycota).</title>
        <authorList>
            <person name="Fedorova T.V."/>
            <person name="Glazunova O.A."/>
            <person name="Landesman E.O."/>
            <person name="Moiseenko K.V."/>
            <person name="Psurtseva N.V."/>
            <person name="Savinova O.S."/>
            <person name="Shakhova N.V."/>
            <person name="Tyazhelova T.V."/>
            <person name="Vasina D.V."/>
        </authorList>
    </citation>
    <scope>NUCLEOTIDE SEQUENCE [LARGE SCALE GENOMIC DNA]</scope>
    <source>
        <strain evidence="8 9">LE-BIN_3174</strain>
    </source>
</reference>
<evidence type="ECO:0000313" key="9">
    <source>
        <dbReference type="Proteomes" id="UP000292702"/>
    </source>
</evidence>
<gene>
    <name evidence="8" type="ORF">EIP91_002968</name>
</gene>
<dbReference type="GO" id="GO:0008757">
    <property type="term" value="F:S-adenosylmethionine-dependent methyltransferase activity"/>
    <property type="evidence" value="ECO:0007669"/>
    <property type="project" value="UniProtKB-ARBA"/>
</dbReference>
<evidence type="ECO:0000256" key="5">
    <source>
        <dbReference type="SAM" id="MobiDB-lite"/>
    </source>
</evidence>
<dbReference type="SUPFAM" id="SSF103473">
    <property type="entry name" value="MFS general substrate transporter"/>
    <property type="match status" value="1"/>
</dbReference>
<feature type="transmembrane region" description="Helical" evidence="6">
    <location>
        <begin position="111"/>
        <end position="129"/>
    </location>
</feature>
<accession>A0A4R0RB95</accession>
<dbReference type="PROSITE" id="PS50850">
    <property type="entry name" value="MFS"/>
    <property type="match status" value="1"/>
</dbReference>
<feature type="transmembrane region" description="Helical" evidence="6">
    <location>
        <begin position="80"/>
        <end position="99"/>
    </location>
</feature>
<dbReference type="GO" id="GO:0022857">
    <property type="term" value="F:transmembrane transporter activity"/>
    <property type="evidence" value="ECO:0007669"/>
    <property type="project" value="InterPro"/>
</dbReference>
<evidence type="ECO:0000256" key="2">
    <source>
        <dbReference type="ARBA" id="ARBA00022692"/>
    </source>
</evidence>
<dbReference type="InterPro" id="IPR020846">
    <property type="entry name" value="MFS_dom"/>
</dbReference>
<evidence type="ECO:0000256" key="1">
    <source>
        <dbReference type="ARBA" id="ARBA00004141"/>
    </source>
</evidence>
<feature type="transmembrane region" description="Helical" evidence="6">
    <location>
        <begin position="238"/>
        <end position="256"/>
    </location>
</feature>
<evidence type="ECO:0000256" key="6">
    <source>
        <dbReference type="SAM" id="Phobius"/>
    </source>
</evidence>
<organism evidence="8 9">
    <name type="scientific">Steccherinum ochraceum</name>
    <dbReference type="NCBI Taxonomy" id="92696"/>
    <lineage>
        <taxon>Eukaryota</taxon>
        <taxon>Fungi</taxon>
        <taxon>Dikarya</taxon>
        <taxon>Basidiomycota</taxon>
        <taxon>Agaricomycotina</taxon>
        <taxon>Agaricomycetes</taxon>
        <taxon>Polyporales</taxon>
        <taxon>Steccherinaceae</taxon>
        <taxon>Steccherinum</taxon>
    </lineage>
</organism>
<feature type="transmembrane region" description="Helical" evidence="6">
    <location>
        <begin position="141"/>
        <end position="161"/>
    </location>
</feature>
<feature type="region of interest" description="Disordered" evidence="5">
    <location>
        <begin position="1"/>
        <end position="37"/>
    </location>
</feature>
<dbReference type="InterPro" id="IPR011701">
    <property type="entry name" value="MFS"/>
</dbReference>
<evidence type="ECO:0000256" key="3">
    <source>
        <dbReference type="ARBA" id="ARBA00022989"/>
    </source>
</evidence>
<dbReference type="OrthoDB" id="3437016at2759"/>
<dbReference type="Pfam" id="PF07690">
    <property type="entry name" value="MFS_1"/>
    <property type="match status" value="1"/>
</dbReference>
<dbReference type="GO" id="GO:0005886">
    <property type="term" value="C:plasma membrane"/>
    <property type="evidence" value="ECO:0007669"/>
    <property type="project" value="TreeGrafter"/>
</dbReference>
<keyword evidence="3 6" id="KW-1133">Transmembrane helix</keyword>
<keyword evidence="2 6" id="KW-0812">Transmembrane</keyword>
<comment type="caution">
    <text evidence="8">The sequence shown here is derived from an EMBL/GenBank/DDBJ whole genome shotgun (WGS) entry which is preliminary data.</text>
</comment>
<feature type="transmembrane region" description="Helical" evidence="6">
    <location>
        <begin position="167"/>
        <end position="187"/>
    </location>
</feature>
<feature type="transmembrane region" description="Helical" evidence="6">
    <location>
        <begin position="402"/>
        <end position="423"/>
    </location>
</feature>
<dbReference type="InterPro" id="IPR019410">
    <property type="entry name" value="Methyltransf_16"/>
</dbReference>
<feature type="transmembrane region" description="Helical" evidence="6">
    <location>
        <begin position="43"/>
        <end position="68"/>
    </location>
</feature>
<dbReference type="CDD" id="cd17502">
    <property type="entry name" value="MFS_Azr1_MDR_like"/>
    <property type="match status" value="1"/>
</dbReference>
<keyword evidence="4 6" id="KW-0472">Membrane</keyword>
<dbReference type="InterPro" id="IPR005829">
    <property type="entry name" value="Sugar_transporter_CS"/>
</dbReference>
<dbReference type="PROSITE" id="PS00216">
    <property type="entry name" value="SUGAR_TRANSPORT_1"/>
    <property type="match status" value="1"/>
</dbReference>
<evidence type="ECO:0000313" key="8">
    <source>
        <dbReference type="EMBL" id="TCD65221.1"/>
    </source>
</evidence>
<dbReference type="SUPFAM" id="SSF53335">
    <property type="entry name" value="S-adenosyl-L-methionine-dependent methyltransferases"/>
    <property type="match status" value="1"/>
</dbReference>
<dbReference type="Gene3D" id="3.40.50.150">
    <property type="entry name" value="Vaccinia Virus protein VP39"/>
    <property type="match status" value="1"/>
</dbReference>
<sequence>MQPTHQEDATVGPESPTPTIGDVTEEQAPTPPASQPPRKGRDFWLSFAAIVVSSLLAALDLTAVSTILPTLTDDLNGADNFTWVGSAYALASAAVLPLVGGLADIFGRKPVMIGAVVLFCLGSALCGAAKNMEMMIGGRTVQGLGGGAIASLSQIIVSDLVSLSERGLYSGFISLVYSLAAGIGPIIGGTFAVKVTWRWLFYLNLPISGVSLFLVVFFLRVRTPPGSLTEKFAKIDLIGNLIVIAGTTLAVIGLTWGGTRYPWTSAQVLAPLIIGLLLLIVFVVYEAYVPERPTIPFKVLNNRTTYSGYITTFMHGITSISMIYYIPVYYQACHGASPIRSGVDGLPNAFLVAPFAMVAGIWIKISKGYRIPNATGWVFATIGFGLLSMLKAESTFSQWAGYQVLASIGTGMIFSAPVFPVMAPLPISSAAYALSFFTFLRTFANTFGITISSTILQNQLKKKLPDAFAAQFPAGLEIAYAAIPQIPSLPEPLQSEVKQAFAESLRVVWWTMVGISGFALLSTAMMKDIPMGSVTDETYGLDVKGKVKDIEGAETEDVKEGKANTLLADHLFSPSLLLAEQIERGVIPVSGQSVLELGSGCALPSLLCAISPQPASTVVITDYPDDTIMNNLKSNVSRNELHFTSACNVRVVGYDWGQSVEPLLSLSPSHAGFDIVILSDLLHFDQSHDDLLSSLTRTLRRSNSARAYVAAGKYTQSCHCDHFLELGRKAGLSWSTGEEDPVWRGSMEVSGGSLDREQLGIRKGMCRWWTGRWDHL</sequence>
<dbReference type="InterPro" id="IPR029063">
    <property type="entry name" value="SAM-dependent_MTases_sf"/>
</dbReference>
<feature type="transmembrane region" description="Helical" evidence="6">
    <location>
        <begin position="429"/>
        <end position="456"/>
    </location>
</feature>
<feature type="transmembrane region" description="Helical" evidence="6">
    <location>
        <begin position="308"/>
        <end position="326"/>
    </location>
</feature>